<dbReference type="Gene3D" id="2.60.40.790">
    <property type="match status" value="1"/>
</dbReference>
<dbReference type="CDD" id="cd06471">
    <property type="entry name" value="ACD_LpsHSP_like"/>
    <property type="match status" value="1"/>
</dbReference>
<feature type="domain" description="SHSP" evidence="3">
    <location>
        <begin position="32"/>
        <end position="145"/>
    </location>
</feature>
<accession>A0A127K621</accession>
<gene>
    <name evidence="4" type="ORF">AC731_010895</name>
</gene>
<evidence type="ECO:0000256" key="1">
    <source>
        <dbReference type="PROSITE-ProRule" id="PRU00285"/>
    </source>
</evidence>
<dbReference type="InterPro" id="IPR031107">
    <property type="entry name" value="Small_HSP"/>
</dbReference>
<evidence type="ECO:0000313" key="4">
    <source>
        <dbReference type="EMBL" id="AMO37405.1"/>
    </source>
</evidence>
<dbReference type="KEGG" id="thu:AC731_010895"/>
<dbReference type="PANTHER" id="PTHR11527">
    <property type="entry name" value="HEAT-SHOCK PROTEIN 20 FAMILY MEMBER"/>
    <property type="match status" value="1"/>
</dbReference>
<dbReference type="Pfam" id="PF00011">
    <property type="entry name" value="HSP20"/>
    <property type="match status" value="1"/>
</dbReference>
<dbReference type="SUPFAM" id="SSF49764">
    <property type="entry name" value="HSP20-like chaperones"/>
    <property type="match status" value="1"/>
</dbReference>
<evidence type="ECO:0000256" key="2">
    <source>
        <dbReference type="RuleBase" id="RU003616"/>
    </source>
</evidence>
<dbReference type="RefSeq" id="WP_004261107.1">
    <property type="nucleotide sequence ID" value="NZ_CP014646.1"/>
</dbReference>
<protein>
    <submittedName>
        <fullName evidence="4">Heat-shock protein Hsp20</fullName>
    </submittedName>
</protein>
<evidence type="ECO:0000313" key="5">
    <source>
        <dbReference type="Proteomes" id="UP000036902"/>
    </source>
</evidence>
<dbReference type="AlphaFoldDB" id="A0A127K621"/>
<dbReference type="Proteomes" id="UP000036902">
    <property type="component" value="Chromosome"/>
</dbReference>
<organism evidence="4 5">
    <name type="scientific">Thauera humireducens</name>
    <dbReference type="NCBI Taxonomy" id="1134435"/>
    <lineage>
        <taxon>Bacteria</taxon>
        <taxon>Pseudomonadati</taxon>
        <taxon>Pseudomonadota</taxon>
        <taxon>Betaproteobacteria</taxon>
        <taxon>Rhodocyclales</taxon>
        <taxon>Zoogloeaceae</taxon>
        <taxon>Thauera</taxon>
    </lineage>
</organism>
<evidence type="ECO:0000259" key="3">
    <source>
        <dbReference type="PROSITE" id="PS01031"/>
    </source>
</evidence>
<sequence>MSSNLTRRTDPLDDFFRGFFVRPVDFGGGPLANAGVEAPQMRVDVKETSEGYEVHAELPGMKKEDIHVHIDGPVVSISAERKQEKEVKEGEKVLRTERYFGKVSRSFQLGQEIDEAKAAAKFKDGVLELSLPKKAEAQAKRLTID</sequence>
<comment type="similarity">
    <text evidence="1 2">Belongs to the small heat shock protein (HSP20) family.</text>
</comment>
<reference evidence="5" key="1">
    <citation type="submission" date="2016-03" db="EMBL/GenBank/DDBJ databases">
        <authorList>
            <person name="Ma C."/>
            <person name="Zhou S."/>
            <person name="Yang G."/>
        </authorList>
    </citation>
    <scope>NUCLEOTIDE SEQUENCE [LARGE SCALE GENOMIC DNA]</scope>
    <source>
        <strain evidence="5">SgZ-1</strain>
    </source>
</reference>
<dbReference type="STRING" id="1134435.AC731_010895"/>
<dbReference type="InterPro" id="IPR008978">
    <property type="entry name" value="HSP20-like_chaperone"/>
</dbReference>
<proteinExistence type="inferred from homology"/>
<dbReference type="InterPro" id="IPR002068">
    <property type="entry name" value="A-crystallin/Hsp20_dom"/>
</dbReference>
<dbReference type="EMBL" id="CP014646">
    <property type="protein sequence ID" value="AMO37405.1"/>
    <property type="molecule type" value="Genomic_DNA"/>
</dbReference>
<dbReference type="PROSITE" id="PS01031">
    <property type="entry name" value="SHSP"/>
    <property type="match status" value="1"/>
</dbReference>
<name>A0A127K621_9RHOO</name>
<keyword evidence="5" id="KW-1185">Reference proteome</keyword>